<name>R4FI40_9MOLL</name>
<evidence type="ECO:0000256" key="1">
    <source>
        <dbReference type="ARBA" id="ARBA00001947"/>
    </source>
</evidence>
<dbReference type="GO" id="GO:0008270">
    <property type="term" value="F:zinc ion binding"/>
    <property type="evidence" value="ECO:0007669"/>
    <property type="project" value="InterPro"/>
</dbReference>
<feature type="signal peptide" evidence="15">
    <location>
        <begin position="1"/>
        <end position="17"/>
    </location>
</feature>
<comment type="function">
    <text evidence="13">Involved in the digestion of the blood meal.</text>
</comment>
<evidence type="ECO:0000256" key="11">
    <source>
        <dbReference type="ARBA" id="ARBA00023049"/>
    </source>
</evidence>
<evidence type="ECO:0000256" key="6">
    <source>
        <dbReference type="ARBA" id="ARBA00022670"/>
    </source>
</evidence>
<evidence type="ECO:0000256" key="12">
    <source>
        <dbReference type="ARBA" id="ARBA00023157"/>
    </source>
</evidence>
<dbReference type="PROSITE" id="PS52035">
    <property type="entry name" value="PEPTIDASE_M14"/>
    <property type="match status" value="1"/>
</dbReference>
<organism evidence="17">
    <name type="scientific">Sepioteuthis australis</name>
    <dbReference type="NCBI Taxonomy" id="61682"/>
    <lineage>
        <taxon>Eukaryota</taxon>
        <taxon>Metazoa</taxon>
        <taxon>Spiralia</taxon>
        <taxon>Lophotrochozoa</taxon>
        <taxon>Mollusca</taxon>
        <taxon>Cephalopoda</taxon>
        <taxon>Coleoidea</taxon>
        <taxon>Decapodiformes</taxon>
        <taxon>Myopsida</taxon>
        <taxon>Loliginidae</taxon>
        <taxon>Sepioteuthis</taxon>
    </lineage>
</organism>
<evidence type="ECO:0000256" key="9">
    <source>
        <dbReference type="ARBA" id="ARBA00022801"/>
    </source>
</evidence>
<dbReference type="InterPro" id="IPR057246">
    <property type="entry name" value="CARBOXYPEPT_ZN_1"/>
</dbReference>
<evidence type="ECO:0000256" key="5">
    <source>
        <dbReference type="ARBA" id="ARBA00022645"/>
    </source>
</evidence>
<dbReference type="InterPro" id="IPR000834">
    <property type="entry name" value="Peptidase_M14"/>
</dbReference>
<accession>R4FI40</accession>
<dbReference type="EMBL" id="GAGN01000001">
    <property type="protein sequence ID" value="JAA74607.1"/>
    <property type="molecule type" value="mRNA"/>
</dbReference>
<evidence type="ECO:0000256" key="4">
    <source>
        <dbReference type="ARBA" id="ARBA00022525"/>
    </source>
</evidence>
<keyword evidence="7" id="KW-0479">Metal-binding</keyword>
<sequence>MQPFIWLLLIGVAQVGAKTYSNYHLFRVTPKNQQQLTGLKDMFEDEDSEVDFWIAPSSMNRTTEFLVPPHFVSSVKDLLDSLEAETLVLHEDIQTIIDEESTSPSKNDSQFTSYSTGSITDKYASYEEIVNWMKVLAKTYDHAKLIEFGYTFERRKLYAIKFSTGPNKKGIFVESGMHSREWISIASSVKIIERMATQYKSDKEIDELLALYDWTFVPYSNPDGYYYTQHFDRMWRKNRRPINLFCTGTDINRNFASGWGGPGASRNPCNPTFRGTSVFSEPESRALAQLVKQSAPLVGFFSVHAYSQLILTPYGYTYEKPSDSPELTQLAIKAATAMKKVDGKQFTVGTPPDILYIATGGAYDWAKLKMNIKYAYAFELRPSQNGRNGFIIPKRNIKPSSLELFAALKTFAKGFR</sequence>
<dbReference type="CDD" id="cd03860">
    <property type="entry name" value="M14_CP_A-B_like"/>
    <property type="match status" value="1"/>
</dbReference>
<keyword evidence="5" id="KW-0121">Carboxypeptidase</keyword>
<dbReference type="Gene3D" id="3.40.630.10">
    <property type="entry name" value="Zn peptidases"/>
    <property type="match status" value="1"/>
</dbReference>
<keyword evidence="12" id="KW-1015">Disulfide bond</keyword>
<evidence type="ECO:0000256" key="14">
    <source>
        <dbReference type="PROSITE-ProRule" id="PRU01379"/>
    </source>
</evidence>
<feature type="chain" id="PRO_5004365035" evidence="15">
    <location>
        <begin position="18"/>
        <end position="416"/>
    </location>
</feature>
<dbReference type="PANTHER" id="PTHR11705:SF91">
    <property type="entry name" value="FI01817P-RELATED"/>
    <property type="match status" value="1"/>
</dbReference>
<dbReference type="SUPFAM" id="SSF54897">
    <property type="entry name" value="Protease propeptides/inhibitors"/>
    <property type="match status" value="1"/>
</dbReference>
<evidence type="ECO:0000256" key="10">
    <source>
        <dbReference type="ARBA" id="ARBA00022833"/>
    </source>
</evidence>
<dbReference type="Pfam" id="PF00246">
    <property type="entry name" value="Peptidase_M14"/>
    <property type="match status" value="1"/>
</dbReference>
<dbReference type="InterPro" id="IPR003146">
    <property type="entry name" value="M14A_act_pep"/>
</dbReference>
<evidence type="ECO:0000256" key="15">
    <source>
        <dbReference type="SAM" id="SignalP"/>
    </source>
</evidence>
<comment type="subcellular location">
    <subcellularLocation>
        <location evidence="2">Secreted</location>
    </subcellularLocation>
</comment>
<feature type="active site" description="Proton donor/acceptor" evidence="14">
    <location>
        <position position="379"/>
    </location>
</feature>
<keyword evidence="8 15" id="KW-0732">Signal</keyword>
<dbReference type="SMART" id="SM00631">
    <property type="entry name" value="Zn_pept"/>
    <property type="match status" value="1"/>
</dbReference>
<dbReference type="AlphaFoldDB" id="R4FI40"/>
<evidence type="ECO:0000256" key="7">
    <source>
        <dbReference type="ARBA" id="ARBA00022723"/>
    </source>
</evidence>
<dbReference type="Gene3D" id="3.30.70.340">
    <property type="entry name" value="Metallocarboxypeptidase-like"/>
    <property type="match status" value="1"/>
</dbReference>
<evidence type="ECO:0000259" key="16">
    <source>
        <dbReference type="PROSITE" id="PS52035"/>
    </source>
</evidence>
<dbReference type="SUPFAM" id="SSF53187">
    <property type="entry name" value="Zn-dependent exopeptidases"/>
    <property type="match status" value="1"/>
</dbReference>
<dbReference type="PROSITE" id="PS00132">
    <property type="entry name" value="CARBOXYPEPT_ZN_1"/>
    <property type="match status" value="1"/>
</dbReference>
<proteinExistence type="evidence at transcript level"/>
<evidence type="ECO:0000313" key="17">
    <source>
        <dbReference type="EMBL" id="JAA74607.1"/>
    </source>
</evidence>
<dbReference type="Pfam" id="PF02244">
    <property type="entry name" value="Propep_M14"/>
    <property type="match status" value="1"/>
</dbReference>
<dbReference type="FunFam" id="3.30.70.340:FF:000002">
    <property type="entry name" value="Carboxypeptidase A"/>
    <property type="match status" value="1"/>
</dbReference>
<dbReference type="InterPro" id="IPR036990">
    <property type="entry name" value="M14A-like_propep"/>
</dbReference>
<keyword evidence="10" id="KW-0862">Zinc</keyword>
<evidence type="ECO:0000256" key="3">
    <source>
        <dbReference type="ARBA" id="ARBA00005988"/>
    </source>
</evidence>
<reference evidence="17" key="1">
    <citation type="submission" date="2013-02" db="EMBL/GenBank/DDBJ databases">
        <title>Molecular phylogeny and evolution of the proteins encoded by coleoid (cuttlefish, octopus, squid) posterior venom glands.</title>
        <authorList>
            <person name="Fry B.G."/>
        </authorList>
    </citation>
    <scope>NUCLEOTIDE SEQUENCE</scope>
    <source>
        <tissue evidence="17">Posterior venom gland</tissue>
    </source>
</reference>
<protein>
    <submittedName>
        <fullName evidence="17">CARB-SepT-1</fullName>
    </submittedName>
</protein>
<feature type="domain" description="Peptidase M14" evidence="16">
    <location>
        <begin position="122"/>
        <end position="415"/>
    </location>
</feature>
<dbReference type="GO" id="GO:0006508">
    <property type="term" value="P:proteolysis"/>
    <property type="evidence" value="ECO:0007669"/>
    <property type="project" value="UniProtKB-KW"/>
</dbReference>
<keyword evidence="6" id="KW-0645">Protease</keyword>
<evidence type="ECO:0000256" key="13">
    <source>
        <dbReference type="ARBA" id="ARBA00057299"/>
    </source>
</evidence>
<evidence type="ECO:0000256" key="2">
    <source>
        <dbReference type="ARBA" id="ARBA00004613"/>
    </source>
</evidence>
<comment type="cofactor">
    <cofactor evidence="1">
        <name>Zn(2+)</name>
        <dbReference type="ChEBI" id="CHEBI:29105"/>
    </cofactor>
</comment>
<dbReference type="PRINTS" id="PR00765">
    <property type="entry name" value="CRBOXYPTASEA"/>
</dbReference>
<dbReference type="FunFam" id="3.40.630.10:FF:000040">
    <property type="entry name" value="zinc carboxypeptidase"/>
    <property type="match status" value="1"/>
</dbReference>
<keyword evidence="9" id="KW-0378">Hydrolase</keyword>
<keyword evidence="11" id="KW-0482">Metalloprotease</keyword>
<dbReference type="GO" id="GO:0004181">
    <property type="term" value="F:metallocarboxypeptidase activity"/>
    <property type="evidence" value="ECO:0007669"/>
    <property type="project" value="InterPro"/>
</dbReference>
<evidence type="ECO:0000256" key="8">
    <source>
        <dbReference type="ARBA" id="ARBA00022729"/>
    </source>
</evidence>
<comment type="similarity">
    <text evidence="3 14">Belongs to the peptidase M14 family.</text>
</comment>
<dbReference type="PANTHER" id="PTHR11705">
    <property type="entry name" value="PROTEASE FAMILY M14 CARBOXYPEPTIDASE A,B"/>
    <property type="match status" value="1"/>
</dbReference>
<dbReference type="GO" id="GO:0005615">
    <property type="term" value="C:extracellular space"/>
    <property type="evidence" value="ECO:0007669"/>
    <property type="project" value="TreeGrafter"/>
</dbReference>
<keyword evidence="4" id="KW-0964">Secreted</keyword>